<name>A0A9Q8Z9W5_CURCL</name>
<protein>
    <recommendedName>
        <fullName evidence="2">C2H2-type domain-containing protein</fullName>
    </recommendedName>
</protein>
<dbReference type="InterPro" id="IPR058925">
    <property type="entry name" value="zf-C2H2_AcuF"/>
</dbReference>
<feature type="compositionally biased region" description="Acidic residues" evidence="1">
    <location>
        <begin position="480"/>
        <end position="491"/>
    </location>
</feature>
<evidence type="ECO:0000256" key="1">
    <source>
        <dbReference type="SAM" id="MobiDB-lite"/>
    </source>
</evidence>
<feature type="compositionally biased region" description="Low complexity" evidence="1">
    <location>
        <begin position="294"/>
        <end position="319"/>
    </location>
</feature>
<feature type="compositionally biased region" description="Polar residues" evidence="1">
    <location>
        <begin position="209"/>
        <end position="221"/>
    </location>
</feature>
<feature type="region of interest" description="Disordered" evidence="1">
    <location>
        <begin position="414"/>
        <end position="438"/>
    </location>
</feature>
<evidence type="ECO:0000259" key="2">
    <source>
        <dbReference type="PROSITE" id="PS00028"/>
    </source>
</evidence>
<dbReference type="AlphaFoldDB" id="A0A9Q8Z9W5"/>
<dbReference type="PANTHER" id="PTHR35391:SF3">
    <property type="entry name" value="FINGER DOMAIN PROTEIN, PUTATIVE (AFU_ORTHOLOGUE AFUA_8G04300)-RELATED"/>
    <property type="match status" value="1"/>
</dbReference>
<organism evidence="3 4">
    <name type="scientific">Curvularia clavata</name>
    <dbReference type="NCBI Taxonomy" id="95742"/>
    <lineage>
        <taxon>Eukaryota</taxon>
        <taxon>Fungi</taxon>
        <taxon>Dikarya</taxon>
        <taxon>Ascomycota</taxon>
        <taxon>Pezizomycotina</taxon>
        <taxon>Dothideomycetes</taxon>
        <taxon>Pleosporomycetidae</taxon>
        <taxon>Pleosporales</taxon>
        <taxon>Pleosporineae</taxon>
        <taxon>Pleosporaceae</taxon>
        <taxon>Curvularia</taxon>
    </lineage>
</organism>
<gene>
    <name evidence="3" type="ORF">yc1106_04207</name>
</gene>
<dbReference type="PROSITE" id="PS00028">
    <property type="entry name" value="ZINC_FINGER_C2H2_1"/>
    <property type="match status" value="1"/>
</dbReference>
<keyword evidence="4" id="KW-1185">Reference proteome</keyword>
<feature type="region of interest" description="Disordered" evidence="1">
    <location>
        <begin position="591"/>
        <end position="763"/>
    </location>
</feature>
<dbReference type="Pfam" id="PF26082">
    <property type="entry name" value="zf-C2H2_AcuF"/>
    <property type="match status" value="1"/>
</dbReference>
<evidence type="ECO:0000313" key="4">
    <source>
        <dbReference type="Proteomes" id="UP001056012"/>
    </source>
</evidence>
<feature type="region of interest" description="Disordered" evidence="1">
    <location>
        <begin position="1"/>
        <end position="38"/>
    </location>
</feature>
<feature type="region of interest" description="Disordered" evidence="1">
    <location>
        <begin position="209"/>
        <end position="376"/>
    </location>
</feature>
<dbReference type="EMBL" id="CP089276">
    <property type="protein sequence ID" value="USP76933.1"/>
    <property type="molecule type" value="Genomic_DNA"/>
</dbReference>
<dbReference type="PANTHER" id="PTHR35391">
    <property type="entry name" value="C2H2-TYPE DOMAIN-CONTAINING PROTEIN-RELATED"/>
    <property type="match status" value="1"/>
</dbReference>
<feature type="region of interest" description="Disordered" evidence="1">
    <location>
        <begin position="461"/>
        <end position="493"/>
    </location>
</feature>
<accession>A0A9Q8Z9W5</accession>
<dbReference type="OrthoDB" id="5315052at2759"/>
<proteinExistence type="predicted"/>
<feature type="compositionally biased region" description="Basic and acidic residues" evidence="1">
    <location>
        <begin position="640"/>
        <end position="655"/>
    </location>
</feature>
<dbReference type="InterPro" id="IPR013087">
    <property type="entry name" value="Znf_C2H2_type"/>
</dbReference>
<dbReference type="VEuPathDB" id="FungiDB:yc1106_04207"/>
<evidence type="ECO:0000313" key="3">
    <source>
        <dbReference type="EMBL" id="USP76933.1"/>
    </source>
</evidence>
<dbReference type="SMART" id="SM00355">
    <property type="entry name" value="ZnF_C2H2"/>
    <property type="match status" value="3"/>
</dbReference>
<feature type="domain" description="C2H2-type" evidence="2">
    <location>
        <begin position="963"/>
        <end position="986"/>
    </location>
</feature>
<reference evidence="3" key="1">
    <citation type="submission" date="2021-12" db="EMBL/GenBank/DDBJ databases">
        <title>Curvularia clavata genome.</title>
        <authorList>
            <person name="Cao Y."/>
        </authorList>
    </citation>
    <scope>NUCLEOTIDE SEQUENCE</scope>
    <source>
        <strain evidence="3">Yc1106</strain>
    </source>
</reference>
<sequence length="1280" mass="141502">MQVDTHTQPYPEDRRQPRPVQDVQANGYHPTPATSNFLMPEAQGTFTLSAEPTSMVYDGSIASSSTPGQDSVFTPHIGSSLDSSLHQDMSYPPPNLYNQLQNYNLSPKPFYGNGQNISPEQSVEHFSPEAGYISDPNYQDPSTCPTPNLNGQILDDFSAMNFADSNPSGNFSAFQGNIDMSALTTGSLNMYNAQPAMTQSFTSLDPRQQLLSPSATNNSSPALGDDGSTFPSTQYNGNVSTPPNHASHLQHTTTPMKQTQSPALTNSPGNVPSVNIQSLTRHMTSPIVRVENYSSSREGSPSRSDNSRSVSRRSFSSRHSGNHLSPYAHNDASDDESVAQERVYIQPVTSGPERNDDGSWLAPQGSGQTGLSPDDRLKMRDMLVPSIEEIAEQRSKEEKKLEVQEWLTKSEVGSEAGDVEPANNLLKPFTGRRRAKSHNDIQRQALSSSFGLGVHTDFDRVDDTGIPGPGVYIDERSDFGDYDYEDDESLEPESPPAMIDVGASHIENPYFPPTHEIISENGAIVKPWVDVPSAAPQTSNPPIHYQPPTSNAAMMRFRLRAKDIEQASLAATVGSRRLSESDLGSLRASPGVAKLIEPDPKKSKERQRRPSFLETILPKRAPSNLLKRKSSIPVQQSDASSEKSKEKEPVIEKPKRMSSWGRPKSPRVDTSFSNHSKDGGPPSSTGLTAAAASPWYKGPRNVIKRSRSRSDISRSPGLAELMTQHGGPPMPMLASPLADTEVTKPSAQPSPAGDDDDDDHDPVTMDLTVRTDPIIPTYEGFRTNARQLNPRLADFMVERITQEQMRRYKRLLEFKVKHLNAVQNKKCSSGGFCTDLGGEAKLLPPRTGAKEADTPFIGFQVAVPGGSDDDGENMVEGNLVSAAFPSGVPLPPVKRLPAEFECPLCFKVKKFYKPSDWTKHVHEDVQPFTCTFPNCGEPKSFKRKADWVRHENERHRQLENWKCQISDCNHVCYRKDNFVQHLVREHKIAEPRQRTGRAGNKEAPPTHDQDDIWSIVERCRRDTEKQPKDEPCRFCGNICNSWKKLTVHLAKHMEQISMPILPLVNQKPLNADSIISPIVELPESRKLSITPTRSPIDASSRHNLNSTYAPGIDPQSLQIQDSKPQVASTVMQTYPPPQLAIPSSQINGYTNFVVSNAGAYPSQTYPGLQAPPKPHSGYSNGFQVPIQAYQPGDMQSGVQQYGMTPVSTVQQQQSVYTDSPVETTITPFPSYFTQESQVLTNDVPNMGYDNSNEMHYQHGSTYPAMSYLTPQHNYQYPQQQ</sequence>
<feature type="compositionally biased region" description="Polar residues" evidence="1">
    <location>
        <begin position="229"/>
        <end position="283"/>
    </location>
</feature>
<dbReference type="Proteomes" id="UP001056012">
    <property type="component" value="Chromosome 3"/>
</dbReference>